<dbReference type="Gene3D" id="1.20.1270.110">
    <property type="entry name" value="Uncharacterised protein family UPF0058"/>
    <property type="match status" value="1"/>
</dbReference>
<protein>
    <recommendedName>
        <fullName evidence="3">Metal-binding protein</fullName>
    </recommendedName>
</protein>
<evidence type="ECO:0000313" key="1">
    <source>
        <dbReference type="EMBL" id="AUV81726.1"/>
    </source>
</evidence>
<dbReference type="Proteomes" id="UP000236584">
    <property type="component" value="Chromosome"/>
</dbReference>
<dbReference type="GeneID" id="35592174"/>
<dbReference type="RefSeq" id="WP_103425414.1">
    <property type="nucleotide sequence ID" value="NZ_CP026309.1"/>
</dbReference>
<evidence type="ECO:0000313" key="2">
    <source>
        <dbReference type="Proteomes" id="UP000236584"/>
    </source>
</evidence>
<accession>A0A2I8VIG4</accession>
<dbReference type="SUPFAM" id="SSF140371">
    <property type="entry name" value="Vng1086c-like"/>
    <property type="match status" value="1"/>
</dbReference>
<dbReference type="OrthoDB" id="340886at2157"/>
<reference evidence="1 2" key="1">
    <citation type="submission" date="2018-01" db="EMBL/GenBank/DDBJ databases">
        <title>Complete genome sequence of Salinigranum rubrum GX10T, an extremely halophilic archaeon isolated from a marine solar saltern.</title>
        <authorList>
            <person name="Han S."/>
        </authorList>
    </citation>
    <scope>NUCLEOTIDE SEQUENCE [LARGE SCALE GENOMIC DNA]</scope>
    <source>
        <strain evidence="1 2">GX10</strain>
    </source>
</reference>
<dbReference type="EMBL" id="CP026309">
    <property type="protein sequence ID" value="AUV81726.1"/>
    <property type="molecule type" value="Genomic_DNA"/>
</dbReference>
<dbReference type="PANTHER" id="PTHR42203">
    <property type="entry name" value="UPF0058 PROTEIN MJ1205"/>
    <property type="match status" value="1"/>
</dbReference>
<dbReference type="Pfam" id="PF01893">
    <property type="entry name" value="UPF0058"/>
    <property type="match status" value="1"/>
</dbReference>
<dbReference type="InterPro" id="IPR036519">
    <property type="entry name" value="UPF0058_sf"/>
</dbReference>
<sequence length="81" mass="8988">MNKNELVHLHALLVRVAEEYVEWDVAARGDFSAYHALGTTPMSLRRSRADHETATLVLARTLAGLSDAPRTEQTLEDATAR</sequence>
<dbReference type="InterPro" id="IPR002753">
    <property type="entry name" value="UPF0058"/>
</dbReference>
<evidence type="ECO:0008006" key="3">
    <source>
        <dbReference type="Google" id="ProtNLM"/>
    </source>
</evidence>
<dbReference type="KEGG" id="srub:C2R22_08750"/>
<dbReference type="AlphaFoldDB" id="A0A2I8VIG4"/>
<keyword evidence="2" id="KW-1185">Reference proteome</keyword>
<dbReference type="PANTHER" id="PTHR42203:SF2">
    <property type="entry name" value="UPF0058 PROTEIN MJ1205"/>
    <property type="match status" value="1"/>
</dbReference>
<proteinExistence type="predicted"/>
<organism evidence="1 2">
    <name type="scientific">Salinigranum rubrum</name>
    <dbReference type="NCBI Taxonomy" id="755307"/>
    <lineage>
        <taxon>Archaea</taxon>
        <taxon>Methanobacteriati</taxon>
        <taxon>Methanobacteriota</taxon>
        <taxon>Stenosarchaea group</taxon>
        <taxon>Halobacteria</taxon>
        <taxon>Halobacteriales</taxon>
        <taxon>Haloferacaceae</taxon>
        <taxon>Salinigranum</taxon>
    </lineage>
</organism>
<gene>
    <name evidence="1" type="ORF">C2R22_08750</name>
</gene>
<name>A0A2I8VIG4_9EURY</name>